<gene>
    <name evidence="1" type="ORF">E4L98_04245</name>
</gene>
<dbReference type="RefSeq" id="WP_135200329.1">
    <property type="nucleotide sequence ID" value="NZ_SPVG01000039.1"/>
</dbReference>
<feature type="non-terminal residue" evidence="1">
    <location>
        <position position="111"/>
    </location>
</feature>
<comment type="caution">
    <text evidence="1">The sequence shown here is derived from an EMBL/GenBank/DDBJ whole genome shotgun (WGS) entry which is preliminary data.</text>
</comment>
<dbReference type="AlphaFoldDB" id="A0A4Y9SUS0"/>
<keyword evidence="2" id="KW-1185">Reference proteome</keyword>
<dbReference type="OrthoDB" id="8480151at2"/>
<reference evidence="1 2" key="1">
    <citation type="submission" date="2019-03" db="EMBL/GenBank/DDBJ databases">
        <title>Draft Genome Sequence of Duganella callidus sp. nov., a Novel Duganella Species Isolated from Cultivated Soil.</title>
        <authorList>
            <person name="Raths R."/>
            <person name="Peta V."/>
            <person name="Bucking H."/>
        </authorList>
    </citation>
    <scope>NUCLEOTIDE SEQUENCE [LARGE SCALE GENOMIC DNA]</scope>
    <source>
        <strain evidence="1 2">DN04</strain>
    </source>
</reference>
<protein>
    <submittedName>
        <fullName evidence="1">Uncharacterized protein</fullName>
    </submittedName>
</protein>
<evidence type="ECO:0000313" key="1">
    <source>
        <dbReference type="EMBL" id="TFW29237.1"/>
    </source>
</evidence>
<accession>A0A4Y9SUS0</accession>
<dbReference type="EMBL" id="SPVG01000039">
    <property type="protein sequence ID" value="TFW29237.1"/>
    <property type="molecule type" value="Genomic_DNA"/>
</dbReference>
<proteinExistence type="predicted"/>
<evidence type="ECO:0000313" key="2">
    <source>
        <dbReference type="Proteomes" id="UP000297729"/>
    </source>
</evidence>
<sequence>MDRHQHAAGGVMIDYFGHQAVLDELHALLHSTTYLHPDEQKAQARSLEALASDGDLARLGALTDHLLAHAVSDGAELAMLEQAAALWRDGLQVYDDVGTARAALESSLTDP</sequence>
<dbReference type="Proteomes" id="UP000297729">
    <property type="component" value="Unassembled WGS sequence"/>
</dbReference>
<name>A0A4Y9SUS0_9BURK</name>
<organism evidence="1 2">
    <name type="scientific">Duganella callida</name>
    <dbReference type="NCBI Taxonomy" id="2561932"/>
    <lineage>
        <taxon>Bacteria</taxon>
        <taxon>Pseudomonadati</taxon>
        <taxon>Pseudomonadota</taxon>
        <taxon>Betaproteobacteria</taxon>
        <taxon>Burkholderiales</taxon>
        <taxon>Oxalobacteraceae</taxon>
        <taxon>Telluria group</taxon>
        <taxon>Duganella</taxon>
    </lineage>
</organism>